<keyword evidence="4" id="KW-1185">Reference proteome</keyword>
<reference evidence="3 4" key="1">
    <citation type="submission" date="2013-12" db="EMBL/GenBank/DDBJ databases">
        <title>Annotated genome of Streptomyces scopuliridis.</title>
        <authorList>
            <person name="Olson J.B."/>
        </authorList>
    </citation>
    <scope>NUCLEOTIDE SEQUENCE [LARGE SCALE GENOMIC DNA]</scope>
    <source>
        <strain evidence="3 4">RB72</strain>
    </source>
</reference>
<feature type="chain" id="PRO_5015506767" description="Secreted protein" evidence="2">
    <location>
        <begin position="23"/>
        <end position="129"/>
    </location>
</feature>
<gene>
    <name evidence="3" type="ORF">Y717_18615</name>
</gene>
<feature type="compositionally biased region" description="Basic and acidic residues" evidence="1">
    <location>
        <begin position="105"/>
        <end position="120"/>
    </location>
</feature>
<feature type="region of interest" description="Disordered" evidence="1">
    <location>
        <begin position="25"/>
        <end position="129"/>
    </location>
</feature>
<protein>
    <recommendedName>
        <fullName evidence="5">Secreted protein</fullName>
    </recommendedName>
</protein>
<evidence type="ECO:0000313" key="3">
    <source>
        <dbReference type="EMBL" id="PVE13425.1"/>
    </source>
</evidence>
<feature type="signal peptide" evidence="2">
    <location>
        <begin position="1"/>
        <end position="22"/>
    </location>
</feature>
<name>A0A2T7TE68_9ACTN</name>
<evidence type="ECO:0008006" key="5">
    <source>
        <dbReference type="Google" id="ProtNLM"/>
    </source>
</evidence>
<comment type="caution">
    <text evidence="3">The sequence shown here is derived from an EMBL/GenBank/DDBJ whole genome shotgun (WGS) entry which is preliminary data.</text>
</comment>
<sequence length="129" mass="12891">MLLTVLAALLHVLGCAHGPVSAAPVPSAAMPTTAVAPQSPAPGHATAPVAGCAGRASHGAASCTDADEPSVLPQRPDASVAPLTVDGPDAADTAVRNPMGPRAHAAREDGRGGRDTEQRRRAALGVWRN</sequence>
<evidence type="ECO:0000256" key="2">
    <source>
        <dbReference type="SAM" id="SignalP"/>
    </source>
</evidence>
<accession>A0A2T7TE68</accession>
<dbReference type="AlphaFoldDB" id="A0A2T7TE68"/>
<keyword evidence="2" id="KW-0732">Signal</keyword>
<evidence type="ECO:0000256" key="1">
    <source>
        <dbReference type="SAM" id="MobiDB-lite"/>
    </source>
</evidence>
<dbReference type="Proteomes" id="UP000245992">
    <property type="component" value="Unassembled WGS sequence"/>
</dbReference>
<feature type="compositionally biased region" description="Low complexity" evidence="1">
    <location>
        <begin position="25"/>
        <end position="37"/>
    </location>
</feature>
<proteinExistence type="predicted"/>
<dbReference type="STRING" id="1440053.GCA_000718095_04867"/>
<evidence type="ECO:0000313" key="4">
    <source>
        <dbReference type="Proteomes" id="UP000245992"/>
    </source>
</evidence>
<organism evidence="3 4">
    <name type="scientific">Streptomyces scopuliridis RB72</name>
    <dbReference type="NCBI Taxonomy" id="1440053"/>
    <lineage>
        <taxon>Bacteria</taxon>
        <taxon>Bacillati</taxon>
        <taxon>Actinomycetota</taxon>
        <taxon>Actinomycetes</taxon>
        <taxon>Kitasatosporales</taxon>
        <taxon>Streptomycetaceae</taxon>
        <taxon>Streptomyces</taxon>
    </lineage>
</organism>
<dbReference type="EMBL" id="AZSP01000029">
    <property type="protein sequence ID" value="PVE13425.1"/>
    <property type="molecule type" value="Genomic_DNA"/>
</dbReference>